<dbReference type="AlphaFoldDB" id="A0A0U5EYD7"/>
<name>A0A0U5EYD7_9PROT</name>
<evidence type="ECO:0000313" key="1">
    <source>
        <dbReference type="EMBL" id="CEF41105.1"/>
    </source>
</evidence>
<sequence>MEGVRQVLLRVRDAKKEASAVTETPDEESAEIDLLSRRREPLRSGHPVAVNAIWKGLERWRTI</sequence>
<gene>
    <name evidence="1" type="ORF">ASN_1769</name>
</gene>
<dbReference type="EMBL" id="LN606600">
    <property type="protein sequence ID" value="CEF41105.1"/>
    <property type="molecule type" value="Genomic_DNA"/>
</dbReference>
<accession>A0A0U5EYD7</accession>
<protein>
    <submittedName>
        <fullName evidence="1">Uncharacterized protein</fullName>
    </submittedName>
</protein>
<reference evidence="2" key="1">
    <citation type="submission" date="2014-09" db="EMBL/GenBank/DDBJ databases">
        <authorList>
            <person name="Illeghems K.G."/>
        </authorList>
    </citation>
    <scope>NUCLEOTIDE SEQUENCE [LARGE SCALE GENOMIC DNA]</scope>
    <source>
        <strain evidence="2">108B</strain>
    </source>
</reference>
<dbReference type="KEGG" id="asz:ASN_1769"/>
<dbReference type="Proteomes" id="UP000056109">
    <property type="component" value="Chromosome I"/>
</dbReference>
<evidence type="ECO:0000313" key="2">
    <source>
        <dbReference type="Proteomes" id="UP000056109"/>
    </source>
</evidence>
<organism evidence="1 2">
    <name type="scientific">Acetobacter senegalensis</name>
    <dbReference type="NCBI Taxonomy" id="446692"/>
    <lineage>
        <taxon>Bacteria</taxon>
        <taxon>Pseudomonadati</taxon>
        <taxon>Pseudomonadota</taxon>
        <taxon>Alphaproteobacteria</taxon>
        <taxon>Acetobacterales</taxon>
        <taxon>Acetobacteraceae</taxon>
        <taxon>Acetobacter</taxon>
    </lineage>
</organism>
<dbReference type="PATRIC" id="fig|446692.3.peg.1810"/>
<keyword evidence="2" id="KW-1185">Reference proteome</keyword>
<proteinExistence type="predicted"/>